<gene>
    <name evidence="2" type="ORF">SAMN05216378_3001</name>
</gene>
<keyword evidence="3" id="KW-1185">Reference proteome</keyword>
<sequence>MIFNVSIGFIIPWLCFLIAPLPNKIKLVLRVFPISGLMAFVLNDFFVKHGFWIVKPIVDENESYSAIPYNLGLYPVWAIFLIYFIERRSWSPAILIGIWSIGITFAEYVLVEIGRVLYDNGWHVLWTFISYVVAFTIVVLYSKSNRN</sequence>
<organism evidence="2 3">
    <name type="scientific">Paenibacillus catalpae</name>
    <dbReference type="NCBI Taxonomy" id="1045775"/>
    <lineage>
        <taxon>Bacteria</taxon>
        <taxon>Bacillati</taxon>
        <taxon>Bacillota</taxon>
        <taxon>Bacilli</taxon>
        <taxon>Bacillales</taxon>
        <taxon>Paenibacillaceae</taxon>
        <taxon>Paenibacillus</taxon>
    </lineage>
</organism>
<feature type="transmembrane region" description="Helical" evidence="1">
    <location>
        <begin position="92"/>
        <end position="111"/>
    </location>
</feature>
<reference evidence="3" key="1">
    <citation type="submission" date="2016-10" db="EMBL/GenBank/DDBJ databases">
        <authorList>
            <person name="Varghese N."/>
            <person name="Submissions S."/>
        </authorList>
    </citation>
    <scope>NUCLEOTIDE SEQUENCE [LARGE SCALE GENOMIC DNA]</scope>
    <source>
        <strain evidence="3">CGMCC 1.10784</strain>
    </source>
</reference>
<proteinExistence type="predicted"/>
<feature type="transmembrane region" description="Helical" evidence="1">
    <location>
        <begin position="123"/>
        <end position="141"/>
    </location>
</feature>
<feature type="transmembrane region" description="Helical" evidence="1">
    <location>
        <begin position="6"/>
        <end position="22"/>
    </location>
</feature>
<name>A0A1I2A8G4_9BACL</name>
<dbReference type="STRING" id="1045775.SAMN05216378_3001"/>
<evidence type="ECO:0000313" key="2">
    <source>
        <dbReference type="EMBL" id="SFE40241.1"/>
    </source>
</evidence>
<evidence type="ECO:0000256" key="1">
    <source>
        <dbReference type="SAM" id="Phobius"/>
    </source>
</evidence>
<accession>A0A1I2A8G4</accession>
<dbReference type="EMBL" id="FOMT01000003">
    <property type="protein sequence ID" value="SFE40241.1"/>
    <property type="molecule type" value="Genomic_DNA"/>
</dbReference>
<dbReference type="RefSeq" id="WP_091186427.1">
    <property type="nucleotide sequence ID" value="NZ_FOMT01000003.1"/>
</dbReference>
<feature type="transmembrane region" description="Helical" evidence="1">
    <location>
        <begin position="66"/>
        <end position="85"/>
    </location>
</feature>
<keyword evidence="1" id="KW-0472">Membrane</keyword>
<evidence type="ECO:0000313" key="3">
    <source>
        <dbReference type="Proteomes" id="UP000198855"/>
    </source>
</evidence>
<dbReference type="NCBIfam" id="NF041644">
    <property type="entry name" value="CBO0543_fam"/>
    <property type="match status" value="1"/>
</dbReference>
<keyword evidence="1" id="KW-0812">Transmembrane</keyword>
<keyword evidence="1" id="KW-1133">Transmembrane helix</keyword>
<dbReference type="InterPro" id="IPR048147">
    <property type="entry name" value="CBO0543-like"/>
</dbReference>
<dbReference type="Proteomes" id="UP000198855">
    <property type="component" value="Unassembled WGS sequence"/>
</dbReference>
<feature type="transmembrane region" description="Helical" evidence="1">
    <location>
        <begin position="27"/>
        <end position="46"/>
    </location>
</feature>
<protein>
    <submittedName>
        <fullName evidence="2">Uncharacterized protein</fullName>
    </submittedName>
</protein>
<dbReference type="AlphaFoldDB" id="A0A1I2A8G4"/>